<protein>
    <recommendedName>
        <fullName evidence="3">C2H2-type domain-containing protein</fullName>
    </recommendedName>
</protein>
<feature type="region of interest" description="Disordered" evidence="2">
    <location>
        <begin position="614"/>
        <end position="663"/>
    </location>
</feature>
<dbReference type="OrthoDB" id="1939603at2759"/>
<feature type="compositionally biased region" description="Polar residues" evidence="2">
    <location>
        <begin position="74"/>
        <end position="113"/>
    </location>
</feature>
<dbReference type="Proteomes" id="UP000054538">
    <property type="component" value="Unassembled WGS sequence"/>
</dbReference>
<feature type="region of interest" description="Disordered" evidence="2">
    <location>
        <begin position="319"/>
        <end position="359"/>
    </location>
</feature>
<keyword evidence="5" id="KW-1185">Reference proteome</keyword>
<dbReference type="GO" id="GO:0006355">
    <property type="term" value="P:regulation of DNA-templated transcription"/>
    <property type="evidence" value="ECO:0007669"/>
    <property type="project" value="InterPro"/>
</dbReference>
<dbReference type="GO" id="GO:0008270">
    <property type="term" value="F:zinc ion binding"/>
    <property type="evidence" value="ECO:0007669"/>
    <property type="project" value="UniProtKB-KW"/>
</dbReference>
<reference evidence="5" key="2">
    <citation type="submission" date="2015-01" db="EMBL/GenBank/DDBJ databases">
        <title>Evolutionary Origins and Diversification of the Mycorrhizal Mutualists.</title>
        <authorList>
            <consortium name="DOE Joint Genome Institute"/>
            <consortium name="Mycorrhizal Genomics Consortium"/>
            <person name="Kohler A."/>
            <person name="Kuo A."/>
            <person name="Nagy L.G."/>
            <person name="Floudas D."/>
            <person name="Copeland A."/>
            <person name="Barry K.W."/>
            <person name="Cichocki N."/>
            <person name="Veneault-Fourrey C."/>
            <person name="LaButti K."/>
            <person name="Lindquist E.A."/>
            <person name="Lipzen A."/>
            <person name="Lundell T."/>
            <person name="Morin E."/>
            <person name="Murat C."/>
            <person name="Riley R."/>
            <person name="Ohm R."/>
            <person name="Sun H."/>
            <person name="Tunlid A."/>
            <person name="Henrissat B."/>
            <person name="Grigoriev I.V."/>
            <person name="Hibbett D.S."/>
            <person name="Martin F."/>
        </authorList>
    </citation>
    <scope>NUCLEOTIDE SEQUENCE [LARGE SCALE GENOMIC DNA]</scope>
    <source>
        <strain evidence="5">Ve08.2h10</strain>
    </source>
</reference>
<accession>A0A0D0DDA8</accession>
<dbReference type="PROSITE" id="PS00028">
    <property type="entry name" value="ZINC_FINGER_C2H2_1"/>
    <property type="match status" value="1"/>
</dbReference>
<gene>
    <name evidence="4" type="ORF">PAXRUDRAFT_397857</name>
</gene>
<evidence type="ECO:0000313" key="4">
    <source>
        <dbReference type="EMBL" id="KIK95257.1"/>
    </source>
</evidence>
<evidence type="ECO:0000313" key="5">
    <source>
        <dbReference type="Proteomes" id="UP000054538"/>
    </source>
</evidence>
<dbReference type="InParanoid" id="A0A0D0DDA8"/>
<reference evidence="4 5" key="1">
    <citation type="submission" date="2014-04" db="EMBL/GenBank/DDBJ databases">
        <authorList>
            <consortium name="DOE Joint Genome Institute"/>
            <person name="Kuo A."/>
            <person name="Kohler A."/>
            <person name="Jargeat P."/>
            <person name="Nagy L.G."/>
            <person name="Floudas D."/>
            <person name="Copeland A."/>
            <person name="Barry K.W."/>
            <person name="Cichocki N."/>
            <person name="Veneault-Fourrey C."/>
            <person name="LaButti K."/>
            <person name="Lindquist E.A."/>
            <person name="Lipzen A."/>
            <person name="Lundell T."/>
            <person name="Morin E."/>
            <person name="Murat C."/>
            <person name="Sun H."/>
            <person name="Tunlid A."/>
            <person name="Henrissat B."/>
            <person name="Grigoriev I.V."/>
            <person name="Hibbett D.S."/>
            <person name="Martin F."/>
            <person name="Nordberg H.P."/>
            <person name="Cantor M.N."/>
            <person name="Hua S.X."/>
        </authorList>
    </citation>
    <scope>NUCLEOTIDE SEQUENCE [LARGE SCALE GENOMIC DNA]</scope>
    <source>
        <strain evidence="4 5">Ve08.2h10</strain>
    </source>
</reference>
<feature type="domain" description="C2H2-type" evidence="3">
    <location>
        <begin position="386"/>
        <end position="417"/>
    </location>
</feature>
<dbReference type="PANTHER" id="PTHR36167">
    <property type="entry name" value="C2H2 FINGER DOMAIN TRANSCRIPTION FACTOR (EUROFUNG)-RELATED"/>
    <property type="match status" value="1"/>
</dbReference>
<dbReference type="InterPro" id="IPR013087">
    <property type="entry name" value="Znf_C2H2_type"/>
</dbReference>
<dbReference type="HOGENOM" id="CLU_353398_0_0_1"/>
<evidence type="ECO:0000256" key="2">
    <source>
        <dbReference type="SAM" id="MobiDB-lite"/>
    </source>
</evidence>
<proteinExistence type="predicted"/>
<dbReference type="AlphaFoldDB" id="A0A0D0DDA8"/>
<evidence type="ECO:0000256" key="1">
    <source>
        <dbReference type="PROSITE-ProRule" id="PRU00042"/>
    </source>
</evidence>
<dbReference type="PANTHER" id="PTHR36167:SF3">
    <property type="entry name" value="C2H2 FINGER DOMAIN TRANSCRIPTION FACTOR (EUROFUNG)-RELATED"/>
    <property type="match status" value="1"/>
</dbReference>
<sequence>MQTQLLLQPPPLLALAQRVNHARPRVPQEFFFHDITRLLDPPRSTTLDKEHNLSAQSGLNYSYAPRTQLDDDPSPQSAPNNFYDSALSTSPQSSYTSLPNHSRPQSYSLSSRTRLPDRLSPADSSSSILAKTQLPTRDISGSPSVDLKLHPASSFPQPYSAPHNQDHFPSSATSYPPDMDRYSIPNLTERHLRGNDKYSHTHHPLQDQRRMSEPAMYGTTTGGYPTHTATDLSTARYHQLHHEYSYASPRSYGTYSSSLHRTLSSGAVSDHLSASPWKHQDHLPLHSYDLEEPLSPLDPTFSAGEGSPTMGIPGMHYGSLHEDYGPSPPGTGTSTSSNAPAMRQHAQLKGGSNSPSNSKQYSFVALPGNAVKKRPRRRYDEIERLYQCSWPDCAKAYGTLNHLNAHVTMQKHGPKRSPNGEPTFITILATIFCPVLSLKKIFIVAQRTRTDNSLSSEFKELRKQWRKAKKEEAEVRSLGRQGSQHPPQHHIPREPMSDAEYQSYHLRSHLDSTHHLERFSQPGTPLDDLHDPDAHQRDVYARRQQRFSAFVSPHTRNSRVAHHPSPHRHSLNVHNVPMNRLPANSTLLTPLPGYEPPAMGGITDLNFCGSYDAYNSDDRPETGHGSVGGYDHRRRSSMYHGDGRPRSNHISMDTGHGLEYQEQ</sequence>
<feature type="region of interest" description="Disordered" evidence="2">
    <location>
        <begin position="63"/>
        <end position="183"/>
    </location>
</feature>
<name>A0A0D0DDA8_9AGAM</name>
<dbReference type="STRING" id="930991.A0A0D0DDA8"/>
<dbReference type="Gene3D" id="3.30.160.60">
    <property type="entry name" value="Classic Zinc Finger"/>
    <property type="match status" value="1"/>
</dbReference>
<feature type="compositionally biased region" description="Polar residues" evidence="2">
    <location>
        <begin position="122"/>
        <end position="143"/>
    </location>
</feature>
<feature type="compositionally biased region" description="Polar residues" evidence="2">
    <location>
        <begin position="350"/>
        <end position="359"/>
    </location>
</feature>
<dbReference type="EMBL" id="KN825053">
    <property type="protein sequence ID" value="KIK95257.1"/>
    <property type="molecule type" value="Genomic_DNA"/>
</dbReference>
<dbReference type="InterPro" id="IPR039327">
    <property type="entry name" value="CON7-like"/>
</dbReference>
<dbReference type="PROSITE" id="PS50157">
    <property type="entry name" value="ZINC_FINGER_C2H2_2"/>
    <property type="match status" value="1"/>
</dbReference>
<keyword evidence="1" id="KW-0863">Zinc-finger</keyword>
<feature type="region of interest" description="Disordered" evidence="2">
    <location>
        <begin position="471"/>
        <end position="494"/>
    </location>
</feature>
<keyword evidence="1" id="KW-0479">Metal-binding</keyword>
<organism evidence="4 5">
    <name type="scientific">Paxillus rubicundulus Ve08.2h10</name>
    <dbReference type="NCBI Taxonomy" id="930991"/>
    <lineage>
        <taxon>Eukaryota</taxon>
        <taxon>Fungi</taxon>
        <taxon>Dikarya</taxon>
        <taxon>Basidiomycota</taxon>
        <taxon>Agaricomycotina</taxon>
        <taxon>Agaricomycetes</taxon>
        <taxon>Agaricomycetidae</taxon>
        <taxon>Boletales</taxon>
        <taxon>Paxilineae</taxon>
        <taxon>Paxillaceae</taxon>
        <taxon>Paxillus</taxon>
    </lineage>
</organism>
<evidence type="ECO:0000259" key="3">
    <source>
        <dbReference type="PROSITE" id="PS50157"/>
    </source>
</evidence>
<keyword evidence="1" id="KW-0862">Zinc</keyword>